<dbReference type="EMBL" id="RZOA01000008">
    <property type="protein sequence ID" value="KAA8823573.1"/>
    <property type="molecule type" value="Genomic_DNA"/>
</dbReference>
<dbReference type="InterPro" id="IPR018658">
    <property type="entry name" value="DUF2089"/>
</dbReference>
<protein>
    <submittedName>
        <fullName evidence="3">DUF2089 family protein</fullName>
    </submittedName>
</protein>
<dbReference type="RefSeq" id="WP_150353906.1">
    <property type="nucleotide sequence ID" value="NZ_RZNZ01000002.1"/>
</dbReference>
<evidence type="ECO:0000313" key="5">
    <source>
        <dbReference type="Proteomes" id="UP000374630"/>
    </source>
</evidence>
<feature type="domain" description="DUF2089" evidence="1">
    <location>
        <begin position="13"/>
        <end position="58"/>
    </location>
</feature>
<dbReference type="Proteomes" id="UP000345527">
    <property type="component" value="Unassembled WGS sequence"/>
</dbReference>
<evidence type="ECO:0000313" key="3">
    <source>
        <dbReference type="EMBL" id="KAA8823573.1"/>
    </source>
</evidence>
<organism evidence="3 4">
    <name type="scientific">Bifidobacterium vespertilionis</name>
    <dbReference type="NCBI Taxonomy" id="2562524"/>
    <lineage>
        <taxon>Bacteria</taxon>
        <taxon>Bacillati</taxon>
        <taxon>Actinomycetota</taxon>
        <taxon>Actinomycetes</taxon>
        <taxon>Bifidobacteriales</taxon>
        <taxon>Bifidobacteriaceae</taxon>
        <taxon>Bifidobacterium</taxon>
    </lineage>
</organism>
<accession>A0A5J5DYP8</accession>
<reference evidence="4 5" key="1">
    <citation type="journal article" date="2019" name="Syst. Appl. Microbiol.">
        <title>Characterization of Bifidobacterium species in feaces of the Egyptian fruit bat: Description of B. vespertilionis sp. nov. and B. rousetti sp. nov.</title>
        <authorList>
            <person name="Modesto M."/>
            <person name="Satti M."/>
            <person name="Watanabe K."/>
            <person name="Puglisi E."/>
            <person name="Morelli L."/>
            <person name="Huang C.-H."/>
            <person name="Liou J.-S."/>
            <person name="Miyashita M."/>
            <person name="Tamura T."/>
            <person name="Saito S."/>
            <person name="Mori K."/>
            <person name="Huang L."/>
            <person name="Sciavilla P."/>
            <person name="Sandri C."/>
            <person name="Spiezio C."/>
            <person name="Vitali F."/>
            <person name="Cavalieri D."/>
            <person name="Perpetuini G."/>
            <person name="Tofalo R."/>
            <person name="Bonetti A."/>
            <person name="Arita M."/>
            <person name="Mattarelli P."/>
        </authorList>
    </citation>
    <scope>NUCLEOTIDE SEQUENCE [LARGE SCALE GENOMIC DNA]</scope>
    <source>
        <strain evidence="2 5">RST16</strain>
        <strain evidence="3 4">RST8</strain>
    </source>
</reference>
<sequence length="108" mass="12099">MSPTEPPAWIAGLDEDDLAFAKRFLLASGSMKEVACEYGVSYPTVRLRLDRLIQKIRLADQTGDDPYIDLIKRLAVDDKLSLDTARMLIDAYRRQHAQPPAPAQTPQS</sequence>
<dbReference type="EMBL" id="RZNZ01000002">
    <property type="protein sequence ID" value="KAA8821986.1"/>
    <property type="molecule type" value="Genomic_DNA"/>
</dbReference>
<evidence type="ECO:0000313" key="2">
    <source>
        <dbReference type="EMBL" id="KAA8821986.1"/>
    </source>
</evidence>
<dbReference type="OrthoDB" id="9797643at2"/>
<comment type="caution">
    <text evidence="3">The sequence shown here is derived from an EMBL/GenBank/DDBJ whole genome shotgun (WGS) entry which is preliminary data.</text>
</comment>
<proteinExistence type="predicted"/>
<gene>
    <name evidence="3" type="ORF">EM848_05385</name>
    <name evidence="2" type="ORF">EMO90_01900</name>
</gene>
<keyword evidence="5" id="KW-1185">Reference proteome</keyword>
<evidence type="ECO:0000313" key="4">
    <source>
        <dbReference type="Proteomes" id="UP000345527"/>
    </source>
</evidence>
<dbReference type="AlphaFoldDB" id="A0A5J5DYP8"/>
<evidence type="ECO:0000259" key="1">
    <source>
        <dbReference type="Pfam" id="PF09862"/>
    </source>
</evidence>
<name>A0A5J5DYP8_9BIFI</name>
<dbReference type="Pfam" id="PF09862">
    <property type="entry name" value="DUF2089"/>
    <property type="match status" value="1"/>
</dbReference>
<dbReference type="Proteomes" id="UP000374630">
    <property type="component" value="Unassembled WGS sequence"/>
</dbReference>